<evidence type="ECO:0000259" key="4">
    <source>
        <dbReference type="Pfam" id="PF00150"/>
    </source>
</evidence>
<dbReference type="OrthoDB" id="4771662at2"/>
<organism evidence="5 6">
    <name type="scientific">[Actinomadura] parvosata subsp. kistnae</name>
    <dbReference type="NCBI Taxonomy" id="1909395"/>
    <lineage>
        <taxon>Bacteria</taxon>
        <taxon>Bacillati</taxon>
        <taxon>Actinomycetota</taxon>
        <taxon>Actinomycetes</taxon>
        <taxon>Streptosporangiales</taxon>
        <taxon>Streptosporangiaceae</taxon>
        <taxon>Nonomuraea</taxon>
    </lineage>
</organism>
<evidence type="ECO:0000313" key="6">
    <source>
        <dbReference type="Proteomes" id="UP000190797"/>
    </source>
</evidence>
<sequence>MLHVSGSHLVTDDDTPVRLRGVGLGGWMNMENFITGYPANESSMRSAVRSVLGDDLAELFFDRLLTSFFTERDAALLAGMGMNCVRIPVNYRHWESDDRPLEIDPRGFRHLDRVIGLLGDHGIYSVIDLHALPGAQNQHWHSDNPTHVAAFWQHRHFQDRAVRLWEVIADHYRDHPWVAGYNPVNEPGDLTGKVIGPFYDRLVKAIRAADPRHVLFLDGNTYATDFSIFREVYENTVFVMHDYALAGFAHGGPYPGYTRGEWCDRAELERTFAKRSRFQRETGTPLWVGEFGPVYTGDPDVDRQRYQILRDQLAIYDEQDVGWSLWTYKDVGLQGLVYAAGPYMDRFGGFIARKRRLGVDRWGSTMEESADVLAPLHALVETEFPGWDPYPWGARYQTDDLIRHILLAQAMLPEYAELFRGLGEEELLALADSFLLERCVRREPLLDLLADNLKE</sequence>
<gene>
    <name evidence="5" type="ORF">BKM31_37165</name>
</gene>
<dbReference type="AlphaFoldDB" id="A0A1V0A833"/>
<dbReference type="GO" id="GO:0008422">
    <property type="term" value="F:beta-glucosidase activity"/>
    <property type="evidence" value="ECO:0007669"/>
    <property type="project" value="TreeGrafter"/>
</dbReference>
<accession>A0A1V0A833</accession>
<evidence type="ECO:0000313" key="5">
    <source>
        <dbReference type="EMBL" id="AQZ66343.1"/>
    </source>
</evidence>
<dbReference type="GO" id="GO:0005576">
    <property type="term" value="C:extracellular region"/>
    <property type="evidence" value="ECO:0007669"/>
    <property type="project" value="TreeGrafter"/>
</dbReference>
<comment type="similarity">
    <text evidence="3">Belongs to the glycosyl hydrolase 5 (cellulase A) family.</text>
</comment>
<keyword evidence="2 3" id="KW-0326">Glycosidase</keyword>
<name>A0A1V0A833_9ACTN</name>
<dbReference type="GO" id="GO:0009986">
    <property type="term" value="C:cell surface"/>
    <property type="evidence" value="ECO:0007669"/>
    <property type="project" value="TreeGrafter"/>
</dbReference>
<dbReference type="FunFam" id="3.20.20.80:FF:000130">
    <property type="entry name" value="Endoglucanase C"/>
    <property type="match status" value="1"/>
</dbReference>
<dbReference type="EMBL" id="CP017717">
    <property type="protein sequence ID" value="AQZ66343.1"/>
    <property type="molecule type" value="Genomic_DNA"/>
</dbReference>
<protein>
    <submittedName>
        <fullName evidence="5">Glycoside hydrolase family 5</fullName>
    </submittedName>
</protein>
<dbReference type="InterPro" id="IPR050386">
    <property type="entry name" value="Glycosyl_hydrolase_5"/>
</dbReference>
<dbReference type="SUPFAM" id="SSF51445">
    <property type="entry name" value="(Trans)glycosidases"/>
    <property type="match status" value="1"/>
</dbReference>
<dbReference type="Gene3D" id="3.20.20.80">
    <property type="entry name" value="Glycosidases"/>
    <property type="match status" value="1"/>
</dbReference>
<feature type="domain" description="Glycoside hydrolase family 5" evidence="4">
    <location>
        <begin position="72"/>
        <end position="329"/>
    </location>
</feature>
<proteinExistence type="inferred from homology"/>
<keyword evidence="1 3" id="KW-0378">Hydrolase</keyword>
<dbReference type="GO" id="GO:0009251">
    <property type="term" value="P:glucan catabolic process"/>
    <property type="evidence" value="ECO:0007669"/>
    <property type="project" value="TreeGrafter"/>
</dbReference>
<evidence type="ECO:0000256" key="2">
    <source>
        <dbReference type="ARBA" id="ARBA00023295"/>
    </source>
</evidence>
<dbReference type="Pfam" id="PF00150">
    <property type="entry name" value="Cellulase"/>
    <property type="match status" value="1"/>
</dbReference>
<reference evidence="6" key="1">
    <citation type="journal article" date="2017" name="Med. Chem. Commun.">
        <title>Nonomuraea sp. ATCC 55076 harbours the largest actinomycete chromosome to date and the kistamicin biosynthetic gene cluster.</title>
        <authorList>
            <person name="Nazari B."/>
            <person name="Forneris C.C."/>
            <person name="Gibson M.I."/>
            <person name="Moon K."/>
            <person name="Schramma K.R."/>
            <person name="Seyedsayamdost M.R."/>
        </authorList>
    </citation>
    <scope>NUCLEOTIDE SEQUENCE [LARGE SCALE GENOMIC DNA]</scope>
    <source>
        <strain evidence="6">ATCC 55076</strain>
    </source>
</reference>
<dbReference type="KEGG" id="noa:BKM31_37165"/>
<dbReference type="RefSeq" id="WP_080042622.1">
    <property type="nucleotide sequence ID" value="NZ_CP017717.1"/>
</dbReference>
<evidence type="ECO:0000256" key="1">
    <source>
        <dbReference type="ARBA" id="ARBA00022801"/>
    </source>
</evidence>
<dbReference type="STRING" id="1909395.BKM31_37165"/>
<dbReference type="PANTHER" id="PTHR31297">
    <property type="entry name" value="GLUCAN ENDO-1,6-BETA-GLUCOSIDASE B"/>
    <property type="match status" value="1"/>
</dbReference>
<keyword evidence="6" id="KW-1185">Reference proteome</keyword>
<dbReference type="Proteomes" id="UP000190797">
    <property type="component" value="Chromosome"/>
</dbReference>
<evidence type="ECO:0000256" key="3">
    <source>
        <dbReference type="RuleBase" id="RU361153"/>
    </source>
</evidence>
<dbReference type="PANTHER" id="PTHR31297:SF13">
    <property type="entry name" value="PUTATIVE-RELATED"/>
    <property type="match status" value="1"/>
</dbReference>
<dbReference type="InterPro" id="IPR001547">
    <property type="entry name" value="Glyco_hydro_5"/>
</dbReference>
<dbReference type="InterPro" id="IPR017853">
    <property type="entry name" value="GH"/>
</dbReference>